<dbReference type="CDD" id="cd02440">
    <property type="entry name" value="AdoMet_MTases"/>
    <property type="match status" value="1"/>
</dbReference>
<protein>
    <recommendedName>
        <fullName evidence="4">Trimethylguanosine synthase</fullName>
    </recommendedName>
    <alternativeName>
        <fullName evidence="18">Cap-specific guanine-N(2) methyltransferase</fullName>
    </alternativeName>
    <alternativeName>
        <fullName evidence="21">Nuclear receptor coactivator 6-interacting protein</fullName>
    </alternativeName>
    <alternativeName>
        <fullName evidence="22">PRIP-interacting protein with methyltransferase motif</fullName>
    </alternativeName>
</protein>
<dbReference type="Gene3D" id="3.40.50.150">
    <property type="entry name" value="Vaccinia Virus protein VP39"/>
    <property type="match status" value="1"/>
</dbReference>
<comment type="subunit">
    <text evidence="20">May form homooligomers. Interacts with CREBBP/CBP, EED/WAIT1, EP300/P300, NCOA6/PRIP, PPARBP/PBP and SMN.</text>
</comment>
<evidence type="ECO:0000256" key="5">
    <source>
        <dbReference type="ARBA" id="ARBA00022490"/>
    </source>
</evidence>
<feature type="compositionally biased region" description="Polar residues" evidence="23">
    <location>
        <begin position="646"/>
        <end position="656"/>
    </location>
</feature>
<dbReference type="InterPro" id="IPR019012">
    <property type="entry name" value="RNA_cap_Gua-N2-MeTrfase"/>
</dbReference>
<evidence type="ECO:0000256" key="20">
    <source>
        <dbReference type="ARBA" id="ARBA00064494"/>
    </source>
</evidence>
<evidence type="ECO:0000256" key="6">
    <source>
        <dbReference type="ARBA" id="ARBA00022553"/>
    </source>
</evidence>
<evidence type="ECO:0000256" key="23">
    <source>
        <dbReference type="SAM" id="MobiDB-lite"/>
    </source>
</evidence>
<sequence>MSPEIIDTFEMCHRWRHLAEVQLTLDSCDVRCHCTRAFIRDGELVKQGMVSWPRESDTSSTETDEESTDRQSGAGEEEDGGEKEVVSGGEEEEKQEDQLMKMMGLPVSFGNGTTPVTGKTKKKKSHGHKKKKKKKRKNQMKEEEAGEVMVDLPQLAPESLLEFRQLDLDGAWQGYWGQYGEYLVWQGWVSKYPEQIDFGVCQGVPHTTEVEINTEEGSGVSNIAEGSGVSNLAEGSGVSNLAEVSGVSNLAEGSGVSNLDESSEMNKSEVSKTEESSEVKKSTDNSEVKYKMKDLKINSTIEETKTLTIVGKEVSPSPNQVRKSEDNTKQDLEVNTVECAENDYLFDSNKTQCIGTQNVDQINNEETTPVSTSNVSNDSCKYEKLPLNQFKTSFNQAIESTLKGRVEGQLQPNSLSHQQDEVSDAEEDNMSNERTEIVHMMHSYASGPSGQFVASGQCEDDNMDNEEDYEVEWQEMWNDHYTETYWYYFNQFSTEFDRLSLNNSIQVHTTGVNVDTDVTQCDNNLSNSTQGANIHSDNLVNNRQGDNSCSEGIHDTIKILGNSCHGDNITTDANSEVVHVGSEQDSMQCMPLQSTYDKNESEDNGDCFIIDRENRDEEELVDGGGAGRRKKNKSSSASQNTTKSSTPNRASGQASKGQACGCGGGDEPPDNRPVYISSSHEMDEDVHTDEDSSVQDQLRHMGFSLMEETEMSETVAKKPRIREGRVSYKDKYRKSDLNLGKKPVHMRFDSEGRELKLSKSKKLNKVKTFLDKTSQSGLLTEAEEKDTPTTNEDKEFHFAADFAAANGIEDIDWSDVSVSSDDDSEQNNKDSPKLETSADSTNFPDQTKSVVSVTKGRKRQKKKKKQPPIPEEIASDLELRKYWAQRYRLFTRFDEGIKLDREGWFSVTPEKIAEHIADRCRCDVVVDAFCGVGGNAIQFAFTCERVIAVDIDPAKVECARHNAAVYGVEDRIEFITSDFLKVAPLLKADVVFLSPPWGGPDYLNADVFDLESMMELKASDIFEASKKITNNIAFFVPRNSDFEQLTALAGPGGHVEVEQNLLNNKLKTITAYYGELVLDTDWGQRSGEDGAKEQDETWEEAQDRDKMSTEAEEGSKVLDQNDIGNKEANSGQDGYTMITECEQFG</sequence>
<dbReference type="Proteomes" id="UP000242188">
    <property type="component" value="Unassembled WGS sequence"/>
</dbReference>
<evidence type="ECO:0000256" key="21">
    <source>
        <dbReference type="ARBA" id="ARBA00079339"/>
    </source>
</evidence>
<keyword evidence="9" id="KW-0949">S-adenosyl-L-methionine</keyword>
<feature type="compositionally biased region" description="Basic and acidic residues" evidence="23">
    <location>
        <begin position="1086"/>
        <end position="1116"/>
    </location>
</feature>
<dbReference type="OrthoDB" id="194443at2759"/>
<dbReference type="SUPFAM" id="SSF53335">
    <property type="entry name" value="S-adenosyl-L-methionine-dependent methyltransferases"/>
    <property type="match status" value="1"/>
</dbReference>
<evidence type="ECO:0000256" key="22">
    <source>
        <dbReference type="ARBA" id="ARBA00081504"/>
    </source>
</evidence>
<dbReference type="PANTHER" id="PTHR14741">
    <property type="entry name" value="S-ADENOSYLMETHIONINE-DEPENDENT METHYLTRANSFERASE RELATED"/>
    <property type="match status" value="1"/>
</dbReference>
<keyword evidence="5" id="KW-0963">Cytoplasm</keyword>
<dbReference type="Pfam" id="PF09445">
    <property type="entry name" value="Methyltransf_15"/>
    <property type="match status" value="1"/>
</dbReference>
<comment type="catalytic activity">
    <reaction evidence="15">
        <text>a 5'-end (N(7)-methyl 5'-triphosphoguanosine)-ribonucleoside in snoRNA + S-adenosyl-L-methionine = a 5'-end (N(2),N(7)-dimethyl 5'-triphosphoguanosine)-ribonucleoside in snoRNA + S-adenosyl-L-homocysteine + H(+)</text>
        <dbReference type="Rhea" id="RHEA:78475"/>
        <dbReference type="Rhea" id="RHEA-COMP:19086"/>
        <dbReference type="Rhea" id="RHEA-COMP:19088"/>
        <dbReference type="ChEBI" id="CHEBI:15378"/>
        <dbReference type="ChEBI" id="CHEBI:57856"/>
        <dbReference type="ChEBI" id="CHEBI:59789"/>
        <dbReference type="ChEBI" id="CHEBI:156461"/>
        <dbReference type="ChEBI" id="CHEBI:172880"/>
    </reaction>
    <physiologicalReaction direction="left-to-right" evidence="15">
        <dbReference type="Rhea" id="RHEA:78476"/>
    </physiologicalReaction>
</comment>
<evidence type="ECO:0000256" key="18">
    <source>
        <dbReference type="ARBA" id="ARBA00049790"/>
    </source>
</evidence>
<feature type="compositionally biased region" description="Basic and acidic residues" evidence="23">
    <location>
        <begin position="264"/>
        <end position="285"/>
    </location>
</feature>
<evidence type="ECO:0000256" key="19">
    <source>
        <dbReference type="ARBA" id="ARBA00057179"/>
    </source>
</evidence>
<evidence type="ECO:0000313" key="25">
    <source>
        <dbReference type="Proteomes" id="UP000242188"/>
    </source>
</evidence>
<name>A0A210Q067_MIZYE</name>
<feature type="compositionally biased region" description="Polar residues" evidence="23">
    <location>
        <begin position="837"/>
        <end position="852"/>
    </location>
</feature>
<comment type="function">
    <text evidence="19">Catalyzes the 2 serial methylation steps for the conversion of the 7-monomethylguanosine (m(7)G) caps of snRNAs and snoRNAs to a 2,2,7-trimethylguanosine (m(2,2,7)G) cap structure. The enzyme is specific for guanine, and N7 methylation must precede N2 methylation. Hypermethylation of the m7G cap of U snRNAs leads to their concentration in nuclear foci, their colocalization with coilin and the formation of canonical Cajal bodies (CBs). Plays a role in transcriptional regulation.</text>
</comment>
<feature type="region of interest" description="Disordered" evidence="23">
    <location>
        <begin position="252"/>
        <end position="285"/>
    </location>
</feature>
<comment type="catalytic activity">
    <reaction evidence="16">
        <text>a 5'-end (N(2),N(7)-dimethyl 5'-triphosphoguanosine)-ribonucleoside in snRNA + S-adenosyl-L-methionine = a 5'-end (N(2),N(2),N(7)-trimethyl 5'-triphosphoguanosine)-ribonucleoside in snRNA + S-adenosyl-L-homocysteine + H(+)</text>
        <dbReference type="Rhea" id="RHEA:78479"/>
        <dbReference type="Rhea" id="RHEA-COMP:19087"/>
        <dbReference type="Rhea" id="RHEA-COMP:19089"/>
        <dbReference type="ChEBI" id="CHEBI:15378"/>
        <dbReference type="ChEBI" id="CHEBI:57856"/>
        <dbReference type="ChEBI" id="CHEBI:59789"/>
        <dbReference type="ChEBI" id="CHEBI:167623"/>
        <dbReference type="ChEBI" id="CHEBI:172880"/>
    </reaction>
    <physiologicalReaction direction="left-to-right" evidence="16">
        <dbReference type="Rhea" id="RHEA:78480"/>
    </physiologicalReaction>
</comment>
<reference evidence="24 25" key="1">
    <citation type="journal article" date="2017" name="Nat. Ecol. Evol.">
        <title>Scallop genome provides insights into evolution of bilaterian karyotype and development.</title>
        <authorList>
            <person name="Wang S."/>
            <person name="Zhang J."/>
            <person name="Jiao W."/>
            <person name="Li J."/>
            <person name="Xun X."/>
            <person name="Sun Y."/>
            <person name="Guo X."/>
            <person name="Huan P."/>
            <person name="Dong B."/>
            <person name="Zhang L."/>
            <person name="Hu X."/>
            <person name="Sun X."/>
            <person name="Wang J."/>
            <person name="Zhao C."/>
            <person name="Wang Y."/>
            <person name="Wang D."/>
            <person name="Huang X."/>
            <person name="Wang R."/>
            <person name="Lv J."/>
            <person name="Li Y."/>
            <person name="Zhang Z."/>
            <person name="Liu B."/>
            <person name="Lu W."/>
            <person name="Hui Y."/>
            <person name="Liang J."/>
            <person name="Zhou Z."/>
            <person name="Hou R."/>
            <person name="Li X."/>
            <person name="Liu Y."/>
            <person name="Li H."/>
            <person name="Ning X."/>
            <person name="Lin Y."/>
            <person name="Zhao L."/>
            <person name="Xing Q."/>
            <person name="Dou J."/>
            <person name="Li Y."/>
            <person name="Mao J."/>
            <person name="Guo H."/>
            <person name="Dou H."/>
            <person name="Li T."/>
            <person name="Mu C."/>
            <person name="Jiang W."/>
            <person name="Fu Q."/>
            <person name="Fu X."/>
            <person name="Miao Y."/>
            <person name="Liu J."/>
            <person name="Yu Q."/>
            <person name="Li R."/>
            <person name="Liao H."/>
            <person name="Li X."/>
            <person name="Kong Y."/>
            <person name="Jiang Z."/>
            <person name="Chourrout D."/>
            <person name="Li R."/>
            <person name="Bao Z."/>
        </authorList>
    </citation>
    <scope>NUCLEOTIDE SEQUENCE [LARGE SCALE GENOMIC DNA]</scope>
    <source>
        <strain evidence="24 25">PY_sf001</strain>
    </source>
</reference>
<gene>
    <name evidence="24" type="ORF">KP79_PYT09165</name>
</gene>
<comment type="similarity">
    <text evidence="13">Belongs to the methyltransferase superfamily. Trimethylguanosine synthase family.</text>
</comment>
<dbReference type="AlphaFoldDB" id="A0A210Q067"/>
<feature type="compositionally biased region" description="Basic residues" evidence="23">
    <location>
        <begin position="855"/>
        <end position="866"/>
    </location>
</feature>
<dbReference type="GO" id="GO:0005737">
    <property type="term" value="C:cytoplasm"/>
    <property type="evidence" value="ECO:0007669"/>
    <property type="project" value="UniProtKB-SubCell"/>
</dbReference>
<dbReference type="FunFam" id="3.40.50.150:FF:000066">
    <property type="entry name" value="Trimethylguanosine synthase 1"/>
    <property type="match status" value="1"/>
</dbReference>
<evidence type="ECO:0000256" key="8">
    <source>
        <dbReference type="ARBA" id="ARBA00022679"/>
    </source>
</evidence>
<keyword evidence="25" id="KW-1185">Reference proteome</keyword>
<dbReference type="GO" id="GO:0015030">
    <property type="term" value="C:Cajal body"/>
    <property type="evidence" value="ECO:0007669"/>
    <property type="project" value="UniProtKB-SubCell"/>
</dbReference>
<comment type="caution">
    <text evidence="24">The sequence shown here is derived from an EMBL/GenBank/DDBJ whole genome shotgun (WGS) entry which is preliminary data.</text>
</comment>
<feature type="region of interest" description="Disordered" evidence="23">
    <location>
        <begin position="815"/>
        <end position="869"/>
    </location>
</feature>
<feature type="compositionally biased region" description="Basic residues" evidence="23">
    <location>
        <begin position="119"/>
        <end position="138"/>
    </location>
</feature>
<keyword evidence="11" id="KW-0804">Transcription</keyword>
<evidence type="ECO:0000256" key="1">
    <source>
        <dbReference type="ARBA" id="ARBA00004408"/>
    </source>
</evidence>
<evidence type="ECO:0000256" key="7">
    <source>
        <dbReference type="ARBA" id="ARBA00022603"/>
    </source>
</evidence>
<keyword evidence="12" id="KW-0539">Nucleus</keyword>
<comment type="subcellular location">
    <subcellularLocation>
        <location evidence="2">Cytoplasm</location>
    </subcellularLocation>
    <subcellularLocation>
        <location evidence="1">Nucleus</location>
        <location evidence="1">Cajal body</location>
    </subcellularLocation>
    <subcellularLocation>
        <location evidence="3">Nucleus</location>
        <location evidence="3">Nucleolus</location>
    </subcellularLocation>
</comment>
<evidence type="ECO:0000256" key="9">
    <source>
        <dbReference type="ARBA" id="ARBA00022691"/>
    </source>
</evidence>
<evidence type="ECO:0000313" key="24">
    <source>
        <dbReference type="EMBL" id="OWF42118.1"/>
    </source>
</evidence>
<evidence type="ECO:0000256" key="15">
    <source>
        <dbReference type="ARBA" id="ARBA00048740"/>
    </source>
</evidence>
<feature type="region of interest" description="Disordered" evidence="23">
    <location>
        <begin position="49"/>
        <end position="146"/>
    </location>
</feature>
<accession>A0A210Q067</accession>
<feature type="region of interest" description="Disordered" evidence="23">
    <location>
        <begin position="595"/>
        <end position="676"/>
    </location>
</feature>
<evidence type="ECO:0000256" key="4">
    <source>
        <dbReference type="ARBA" id="ARBA00018517"/>
    </source>
</evidence>
<evidence type="ECO:0000256" key="11">
    <source>
        <dbReference type="ARBA" id="ARBA00023163"/>
    </source>
</evidence>
<evidence type="ECO:0000256" key="3">
    <source>
        <dbReference type="ARBA" id="ARBA00004604"/>
    </source>
</evidence>
<evidence type="ECO:0000256" key="16">
    <source>
        <dbReference type="ARBA" id="ARBA00048763"/>
    </source>
</evidence>
<evidence type="ECO:0000256" key="12">
    <source>
        <dbReference type="ARBA" id="ARBA00023242"/>
    </source>
</evidence>
<keyword evidence="10" id="KW-0805">Transcription regulation</keyword>
<evidence type="ECO:0000256" key="13">
    <source>
        <dbReference type="ARBA" id="ARBA00025783"/>
    </source>
</evidence>
<dbReference type="STRING" id="6573.A0A210Q067"/>
<evidence type="ECO:0000256" key="2">
    <source>
        <dbReference type="ARBA" id="ARBA00004496"/>
    </source>
</evidence>
<comment type="catalytic activity">
    <reaction evidence="14">
        <text>a 5'-end (N(2),N(7)-dimethyl 5'-triphosphoguanosine)-ribonucleoside in snoRNA + S-adenosyl-L-methionine = a 5'-end (N(2),N(2),N(7)-trimethyl 5'-triphosphoguanosine)-ribonucleoside in snoRNA + S-adenosyl-L-homocysteine + H(+)</text>
        <dbReference type="Rhea" id="RHEA:78507"/>
        <dbReference type="Rhea" id="RHEA-COMP:19088"/>
        <dbReference type="Rhea" id="RHEA-COMP:19090"/>
        <dbReference type="ChEBI" id="CHEBI:15378"/>
        <dbReference type="ChEBI" id="CHEBI:57856"/>
        <dbReference type="ChEBI" id="CHEBI:59789"/>
        <dbReference type="ChEBI" id="CHEBI:167623"/>
        <dbReference type="ChEBI" id="CHEBI:172880"/>
    </reaction>
    <physiologicalReaction direction="left-to-right" evidence="14">
        <dbReference type="Rhea" id="RHEA:78508"/>
    </physiologicalReaction>
</comment>
<feature type="compositionally biased region" description="Low complexity" evidence="23">
    <location>
        <begin position="634"/>
        <end position="645"/>
    </location>
</feature>
<evidence type="ECO:0000256" key="14">
    <source>
        <dbReference type="ARBA" id="ARBA00047418"/>
    </source>
</evidence>
<organism evidence="24 25">
    <name type="scientific">Mizuhopecten yessoensis</name>
    <name type="common">Japanese scallop</name>
    <name type="synonym">Patinopecten yessoensis</name>
    <dbReference type="NCBI Taxonomy" id="6573"/>
    <lineage>
        <taxon>Eukaryota</taxon>
        <taxon>Metazoa</taxon>
        <taxon>Spiralia</taxon>
        <taxon>Lophotrochozoa</taxon>
        <taxon>Mollusca</taxon>
        <taxon>Bivalvia</taxon>
        <taxon>Autobranchia</taxon>
        <taxon>Pteriomorphia</taxon>
        <taxon>Pectinida</taxon>
        <taxon>Pectinoidea</taxon>
        <taxon>Pectinidae</taxon>
        <taxon>Mizuhopecten</taxon>
    </lineage>
</organism>
<dbReference type="EMBL" id="NEDP02005318">
    <property type="protein sequence ID" value="OWF42118.1"/>
    <property type="molecule type" value="Genomic_DNA"/>
</dbReference>
<dbReference type="GO" id="GO:0071164">
    <property type="term" value="F:RNA cap trimethylguanosine synthase activity"/>
    <property type="evidence" value="ECO:0007669"/>
    <property type="project" value="TreeGrafter"/>
</dbReference>
<evidence type="ECO:0000256" key="10">
    <source>
        <dbReference type="ARBA" id="ARBA00023015"/>
    </source>
</evidence>
<dbReference type="PANTHER" id="PTHR14741:SF32">
    <property type="entry name" value="TRIMETHYLGUANOSINE SYNTHASE"/>
    <property type="match status" value="1"/>
</dbReference>
<evidence type="ECO:0000256" key="17">
    <source>
        <dbReference type="ARBA" id="ARBA00049075"/>
    </source>
</evidence>
<keyword evidence="8" id="KW-0808">Transferase</keyword>
<feature type="region of interest" description="Disordered" evidence="23">
    <location>
        <begin position="1083"/>
        <end position="1145"/>
    </location>
</feature>
<keyword evidence="6" id="KW-0597">Phosphoprotein</keyword>
<keyword evidence="7" id="KW-0489">Methyltransferase</keyword>
<dbReference type="GO" id="GO:0005730">
    <property type="term" value="C:nucleolus"/>
    <property type="evidence" value="ECO:0007669"/>
    <property type="project" value="UniProtKB-SubCell"/>
</dbReference>
<proteinExistence type="inferred from homology"/>
<dbReference type="InterPro" id="IPR029063">
    <property type="entry name" value="SAM-dependent_MTases_sf"/>
</dbReference>
<comment type="catalytic activity">
    <reaction evidence="17">
        <text>a 5'-end (N(7)-methyl 5'-triphosphoguanosine)-ribonucleoside in snRNA + S-adenosyl-L-methionine = a 5'-end (N(2),N(7)-dimethyl 5'-triphosphoguanosine)-ribonucleoside in snRNA + S-adenosyl-L-homocysteine + H(+)</text>
        <dbReference type="Rhea" id="RHEA:78471"/>
        <dbReference type="Rhea" id="RHEA-COMP:19085"/>
        <dbReference type="Rhea" id="RHEA-COMP:19087"/>
        <dbReference type="ChEBI" id="CHEBI:15378"/>
        <dbReference type="ChEBI" id="CHEBI:57856"/>
        <dbReference type="ChEBI" id="CHEBI:59789"/>
        <dbReference type="ChEBI" id="CHEBI:156461"/>
        <dbReference type="ChEBI" id="CHEBI:172880"/>
    </reaction>
    <physiologicalReaction direction="left-to-right" evidence="17">
        <dbReference type="Rhea" id="RHEA:78472"/>
    </physiologicalReaction>
</comment>